<dbReference type="Gene3D" id="3.40.50.150">
    <property type="entry name" value="Vaccinia Virus protein VP39"/>
    <property type="match status" value="1"/>
</dbReference>
<dbReference type="RefSeq" id="WP_194856898.1">
    <property type="nucleotide sequence ID" value="NZ_ARXR01000055.1"/>
</dbReference>
<dbReference type="InterPro" id="IPR029063">
    <property type="entry name" value="SAM-dependent_MTases_sf"/>
</dbReference>
<protein>
    <submittedName>
        <fullName evidence="5">Methyltransferase type 11</fullName>
    </submittedName>
</protein>
<dbReference type="EMBL" id="ARXR01000055">
    <property type="protein sequence ID" value="MBF5054585.1"/>
    <property type="molecule type" value="Genomic_DNA"/>
</dbReference>
<dbReference type="GO" id="GO:0008168">
    <property type="term" value="F:methyltransferase activity"/>
    <property type="evidence" value="ECO:0007669"/>
    <property type="project" value="UniProtKB-KW"/>
</dbReference>
<dbReference type="PANTHER" id="PTHR44942">
    <property type="entry name" value="METHYLTRANSF_11 DOMAIN-CONTAINING PROTEIN"/>
    <property type="match status" value="1"/>
</dbReference>
<keyword evidence="2 5" id="KW-0489">Methyltransferase</keyword>
<dbReference type="SUPFAM" id="SSF53335">
    <property type="entry name" value="S-adenosyl-L-methionine-dependent methyltransferases"/>
    <property type="match status" value="1"/>
</dbReference>
<evidence type="ECO:0000256" key="3">
    <source>
        <dbReference type="ARBA" id="ARBA00022679"/>
    </source>
</evidence>
<keyword evidence="3" id="KW-0808">Transferase</keyword>
<comment type="similarity">
    <text evidence="1">Belongs to the methyltransferase superfamily.</text>
</comment>
<evidence type="ECO:0000313" key="6">
    <source>
        <dbReference type="Proteomes" id="UP000644441"/>
    </source>
</evidence>
<name>A0ABS0AKL4_9GAMM</name>
<dbReference type="CDD" id="cd02440">
    <property type="entry name" value="AdoMet_MTases"/>
    <property type="match status" value="1"/>
</dbReference>
<dbReference type="Pfam" id="PF08241">
    <property type="entry name" value="Methyltransf_11"/>
    <property type="match status" value="1"/>
</dbReference>
<evidence type="ECO:0000259" key="4">
    <source>
        <dbReference type="Pfam" id="PF08241"/>
    </source>
</evidence>
<proteinExistence type="inferred from homology"/>
<evidence type="ECO:0000313" key="5">
    <source>
        <dbReference type="EMBL" id="MBF5054585.1"/>
    </source>
</evidence>
<reference evidence="5 6" key="1">
    <citation type="submission" date="2012-09" db="EMBL/GenBank/DDBJ databases">
        <title>Genome Sequence of alkane-degrading Bacterium Alcanivorax venustensis ISO4.</title>
        <authorList>
            <person name="Lai Q."/>
            <person name="Shao Z."/>
        </authorList>
    </citation>
    <scope>NUCLEOTIDE SEQUENCE [LARGE SCALE GENOMIC DNA]</scope>
    <source>
        <strain evidence="5 6">ISO4</strain>
    </source>
</reference>
<dbReference type="InterPro" id="IPR051052">
    <property type="entry name" value="Diverse_substrate_MTase"/>
</dbReference>
<organism evidence="5 6">
    <name type="scientific">Alloalcanivorax venustensis ISO4</name>
    <dbReference type="NCBI Taxonomy" id="1177184"/>
    <lineage>
        <taxon>Bacteria</taxon>
        <taxon>Pseudomonadati</taxon>
        <taxon>Pseudomonadota</taxon>
        <taxon>Gammaproteobacteria</taxon>
        <taxon>Oceanospirillales</taxon>
        <taxon>Alcanivoracaceae</taxon>
        <taxon>Alloalcanivorax</taxon>
    </lineage>
</organism>
<dbReference type="GO" id="GO:0032259">
    <property type="term" value="P:methylation"/>
    <property type="evidence" value="ECO:0007669"/>
    <property type="project" value="UniProtKB-KW"/>
</dbReference>
<feature type="domain" description="Methyltransferase type 11" evidence="4">
    <location>
        <begin position="43"/>
        <end position="131"/>
    </location>
</feature>
<dbReference type="Proteomes" id="UP000644441">
    <property type="component" value="Unassembled WGS sequence"/>
</dbReference>
<keyword evidence="6" id="KW-1185">Reference proteome</keyword>
<gene>
    <name evidence="5" type="ORF">ISO4_03187</name>
</gene>
<dbReference type="PANTHER" id="PTHR44942:SF4">
    <property type="entry name" value="METHYLTRANSFERASE TYPE 11 DOMAIN-CONTAINING PROTEIN"/>
    <property type="match status" value="1"/>
</dbReference>
<sequence length="252" mass="28180">MTSTNTERPLFHRGGDYQSHRPDYPAALFQWLAQHSPGHRLALDLGCGSGQACRALEPWFDTVLGGDVSVDQLKAAPPGTSHYLAAHADALPVADNSVDLITVAQALHWFPLPAFFHESARVLRDEGLLAIISYGLCSVAGLEGLIEDFHDRTLKPWWPAARWLVIEGYRSVTLPWPELEGPPPMPLERQWHWQDMAGYLDTWSALVKARDHGDDPLAAFLPVLREHWGEAERTVRWPLQLRVCARPPRPAG</sequence>
<evidence type="ECO:0000256" key="2">
    <source>
        <dbReference type="ARBA" id="ARBA00022603"/>
    </source>
</evidence>
<evidence type="ECO:0000256" key="1">
    <source>
        <dbReference type="ARBA" id="ARBA00008361"/>
    </source>
</evidence>
<accession>A0ABS0AKL4</accession>
<dbReference type="InterPro" id="IPR013216">
    <property type="entry name" value="Methyltransf_11"/>
</dbReference>
<comment type="caution">
    <text evidence="5">The sequence shown here is derived from an EMBL/GenBank/DDBJ whole genome shotgun (WGS) entry which is preliminary data.</text>
</comment>